<reference evidence="2 3" key="1">
    <citation type="submission" date="2015-11" db="EMBL/GenBank/DDBJ databases">
        <title>Genomic analysis of 38 Legionella species identifies large and diverse effector repertoires.</title>
        <authorList>
            <person name="Burstein D."/>
            <person name="Amaro F."/>
            <person name="Zusman T."/>
            <person name="Lifshitz Z."/>
            <person name="Cohen O."/>
            <person name="Gilbert J.A."/>
            <person name="Pupko T."/>
            <person name="Shuman H.A."/>
            <person name="Segal G."/>
        </authorList>
    </citation>
    <scope>NUCLEOTIDE SEQUENCE [LARGE SCALE GENOMIC DNA]</scope>
    <source>
        <strain evidence="2 3">SE-32A-C8</strain>
    </source>
</reference>
<evidence type="ECO:0000256" key="1">
    <source>
        <dbReference type="SAM" id="MobiDB-lite"/>
    </source>
</evidence>
<evidence type="ECO:0000313" key="3">
    <source>
        <dbReference type="Proteomes" id="UP000054773"/>
    </source>
</evidence>
<dbReference type="OrthoDB" id="5637541at2"/>
<gene>
    <name evidence="2" type="ORF">Lery_1728</name>
</gene>
<dbReference type="STRING" id="448.Lery_1728"/>
<dbReference type="PATRIC" id="fig|448.7.peg.1808"/>
<feature type="compositionally biased region" description="Polar residues" evidence="1">
    <location>
        <begin position="38"/>
        <end position="59"/>
    </location>
</feature>
<comment type="caution">
    <text evidence="2">The sequence shown here is derived from an EMBL/GenBank/DDBJ whole genome shotgun (WGS) entry which is preliminary data.</text>
</comment>
<keyword evidence="3" id="KW-1185">Reference proteome</keyword>
<dbReference type="EMBL" id="LNYA01000027">
    <property type="protein sequence ID" value="KTC97163.1"/>
    <property type="molecule type" value="Genomic_DNA"/>
</dbReference>
<evidence type="ECO:0000313" key="2">
    <source>
        <dbReference type="EMBL" id="KTC97163.1"/>
    </source>
</evidence>
<dbReference type="AlphaFoldDB" id="A0A0W0TNL5"/>
<dbReference type="Proteomes" id="UP000054773">
    <property type="component" value="Unassembled WGS sequence"/>
</dbReference>
<proteinExistence type="predicted"/>
<sequence length="279" mass="30952">MFEWLTRYFYTHKQRYTTPVRLTEQPIAVPLDKKITTEQDNIPSSGAASTPDSSAMPQSNKNQSSYVYIWLKTLNGPGHAAIQIGGSKPKLNPDDEGDYGSIHPSNFPSMGPMAVLPLEADMAQNLMQDMQLEANAGQNPLFTDMDTPSPLPTSERPPKKPDLTFALDHLDTNAMQQRLLQVKKQIDEGDMHYQLLPKVDVVKLLQDATHFIAYDPLDIHSYMNKQRQSPLRLTQVTNCSTLVADVLNAGGASIETSKPWGITPDGLADELRHAGIKLN</sequence>
<feature type="region of interest" description="Disordered" evidence="1">
    <location>
        <begin position="31"/>
        <end position="59"/>
    </location>
</feature>
<dbReference type="RefSeq" id="WP_058526874.1">
    <property type="nucleotide sequence ID" value="NZ_CAAAHY010000041.1"/>
</dbReference>
<protein>
    <submittedName>
        <fullName evidence="2">Uncharacterized protein</fullName>
    </submittedName>
</protein>
<feature type="region of interest" description="Disordered" evidence="1">
    <location>
        <begin position="139"/>
        <end position="158"/>
    </location>
</feature>
<organism evidence="2 3">
    <name type="scientific">Legionella erythra</name>
    <dbReference type="NCBI Taxonomy" id="448"/>
    <lineage>
        <taxon>Bacteria</taxon>
        <taxon>Pseudomonadati</taxon>
        <taxon>Pseudomonadota</taxon>
        <taxon>Gammaproteobacteria</taxon>
        <taxon>Legionellales</taxon>
        <taxon>Legionellaceae</taxon>
        <taxon>Legionella</taxon>
    </lineage>
</organism>
<accession>A0A0W0TNL5</accession>
<name>A0A0W0TNL5_LEGER</name>